<proteinExistence type="predicted"/>
<gene>
    <name evidence="1" type="ORF">A3A34_00420</name>
</gene>
<sequence length="63" mass="5753">MVKFGFAGEFIGEGAVSGVNGGGDFAAASGAGPDGGGEVGVVVNLPVSVGLSVAFRVGIGGAG</sequence>
<dbReference type="Proteomes" id="UP000178587">
    <property type="component" value="Unassembled WGS sequence"/>
</dbReference>
<organism evidence="1 2">
    <name type="scientific">Candidatus Kaiserbacteria bacterium RIFCSPLOWO2_01_FULL_50_24</name>
    <dbReference type="NCBI Taxonomy" id="1798507"/>
    <lineage>
        <taxon>Bacteria</taxon>
        <taxon>Candidatus Kaiseribacteriota</taxon>
    </lineage>
</organism>
<name>A0A1F6EMH5_9BACT</name>
<evidence type="ECO:0000313" key="2">
    <source>
        <dbReference type="Proteomes" id="UP000178587"/>
    </source>
</evidence>
<accession>A0A1F6EMH5</accession>
<comment type="caution">
    <text evidence="1">The sequence shown here is derived from an EMBL/GenBank/DDBJ whole genome shotgun (WGS) entry which is preliminary data.</text>
</comment>
<protein>
    <submittedName>
        <fullName evidence="1">Uncharacterized protein</fullName>
    </submittedName>
</protein>
<reference evidence="1 2" key="1">
    <citation type="journal article" date="2016" name="Nat. Commun.">
        <title>Thousands of microbial genomes shed light on interconnected biogeochemical processes in an aquifer system.</title>
        <authorList>
            <person name="Anantharaman K."/>
            <person name="Brown C.T."/>
            <person name="Hug L.A."/>
            <person name="Sharon I."/>
            <person name="Castelle C.J."/>
            <person name="Probst A.J."/>
            <person name="Thomas B.C."/>
            <person name="Singh A."/>
            <person name="Wilkins M.J."/>
            <person name="Karaoz U."/>
            <person name="Brodie E.L."/>
            <person name="Williams K.H."/>
            <person name="Hubbard S.S."/>
            <person name="Banfield J.F."/>
        </authorList>
    </citation>
    <scope>NUCLEOTIDE SEQUENCE [LARGE SCALE GENOMIC DNA]</scope>
</reference>
<dbReference type="EMBL" id="MFLU01000013">
    <property type="protein sequence ID" value="OGG74849.1"/>
    <property type="molecule type" value="Genomic_DNA"/>
</dbReference>
<dbReference type="AlphaFoldDB" id="A0A1F6EMH5"/>
<evidence type="ECO:0000313" key="1">
    <source>
        <dbReference type="EMBL" id="OGG74849.1"/>
    </source>
</evidence>